<dbReference type="EMBL" id="BAAAUT010000030">
    <property type="protein sequence ID" value="GAA3143618.1"/>
    <property type="molecule type" value="Genomic_DNA"/>
</dbReference>
<accession>A0ABP6NCC9</accession>
<evidence type="ECO:0000313" key="1">
    <source>
        <dbReference type="EMBL" id="GAA3143618.1"/>
    </source>
</evidence>
<evidence type="ECO:0000313" key="2">
    <source>
        <dbReference type="Proteomes" id="UP001500320"/>
    </source>
</evidence>
<proteinExistence type="predicted"/>
<protein>
    <submittedName>
        <fullName evidence="1">Uncharacterized protein</fullName>
    </submittedName>
</protein>
<dbReference type="RefSeq" id="WP_344861350.1">
    <property type="nucleotide sequence ID" value="NZ_BAAAUT010000030.1"/>
</dbReference>
<comment type="caution">
    <text evidence="1">The sequence shown here is derived from an EMBL/GenBank/DDBJ whole genome shotgun (WGS) entry which is preliminary data.</text>
</comment>
<reference evidence="2" key="1">
    <citation type="journal article" date="2019" name="Int. J. Syst. Evol. Microbiol.">
        <title>The Global Catalogue of Microorganisms (GCM) 10K type strain sequencing project: providing services to taxonomists for standard genome sequencing and annotation.</title>
        <authorList>
            <consortium name="The Broad Institute Genomics Platform"/>
            <consortium name="The Broad Institute Genome Sequencing Center for Infectious Disease"/>
            <person name="Wu L."/>
            <person name="Ma J."/>
        </authorList>
    </citation>
    <scope>NUCLEOTIDE SEQUENCE [LARGE SCALE GENOMIC DNA]</scope>
    <source>
        <strain evidence="2">JCM 9373</strain>
    </source>
</reference>
<keyword evidence="2" id="KW-1185">Reference proteome</keyword>
<sequence>MLSLDDCARISPHVAMAQRDHVRLEWREPYPVLERVRPVAWTCTCRALVYELCAGAGQGFIRKTVQDECGPVVRHTRLWPINEAWAVWAGVLSGRAR</sequence>
<name>A0ABP6NCC9_9ACTN</name>
<dbReference type="Proteomes" id="UP001500320">
    <property type="component" value="Unassembled WGS sequence"/>
</dbReference>
<organism evidence="1 2">
    <name type="scientific">Planomonospora alba</name>
    <dbReference type="NCBI Taxonomy" id="161354"/>
    <lineage>
        <taxon>Bacteria</taxon>
        <taxon>Bacillati</taxon>
        <taxon>Actinomycetota</taxon>
        <taxon>Actinomycetes</taxon>
        <taxon>Streptosporangiales</taxon>
        <taxon>Streptosporangiaceae</taxon>
        <taxon>Planomonospora</taxon>
    </lineage>
</organism>
<gene>
    <name evidence="1" type="ORF">GCM10010466_38240</name>
</gene>